<evidence type="ECO:0000256" key="2">
    <source>
        <dbReference type="ARBA" id="ARBA00008622"/>
    </source>
</evidence>
<evidence type="ECO:0000256" key="5">
    <source>
        <dbReference type="ARBA" id="ARBA00022617"/>
    </source>
</evidence>
<dbReference type="RefSeq" id="WP_345220408.1">
    <property type="nucleotide sequence ID" value="NZ_BAABHA010000001.1"/>
</dbReference>
<evidence type="ECO:0000256" key="3">
    <source>
        <dbReference type="ARBA" id="ARBA00022448"/>
    </source>
</evidence>
<evidence type="ECO:0000256" key="8">
    <source>
        <dbReference type="ARBA" id="ARBA00022982"/>
    </source>
</evidence>
<feature type="transmembrane region" description="Helical" evidence="12">
    <location>
        <begin position="138"/>
        <end position="159"/>
    </location>
</feature>
<dbReference type="PRINTS" id="PR00161">
    <property type="entry name" value="NIHGNASECYTB"/>
</dbReference>
<evidence type="ECO:0000256" key="12">
    <source>
        <dbReference type="SAM" id="Phobius"/>
    </source>
</evidence>
<dbReference type="EMBL" id="BAABHA010000001">
    <property type="protein sequence ID" value="GAA4372092.1"/>
    <property type="molecule type" value="Genomic_DNA"/>
</dbReference>
<feature type="transmembrane region" description="Helical" evidence="12">
    <location>
        <begin position="179"/>
        <end position="200"/>
    </location>
</feature>
<keyword evidence="5" id="KW-0349">Heme</keyword>
<reference evidence="15" key="1">
    <citation type="journal article" date="2019" name="Int. J. Syst. Evol. Microbiol.">
        <title>The Global Catalogue of Microorganisms (GCM) 10K type strain sequencing project: providing services to taxonomists for standard genome sequencing and annotation.</title>
        <authorList>
            <consortium name="The Broad Institute Genomics Platform"/>
            <consortium name="The Broad Institute Genome Sequencing Center for Infectious Disease"/>
            <person name="Wu L."/>
            <person name="Ma J."/>
        </authorList>
    </citation>
    <scope>NUCLEOTIDE SEQUENCE [LARGE SCALE GENOMIC DNA]</scope>
    <source>
        <strain evidence="15">JCM 17924</strain>
    </source>
</reference>
<feature type="transmembrane region" description="Helical" evidence="12">
    <location>
        <begin position="83"/>
        <end position="101"/>
    </location>
</feature>
<dbReference type="PANTHER" id="PTHR30485:SF2">
    <property type="entry name" value="BLL0597 PROTEIN"/>
    <property type="match status" value="1"/>
</dbReference>
<dbReference type="InterPro" id="IPR000516">
    <property type="entry name" value="Ni-dep_Hydgase_cyt-B"/>
</dbReference>
<keyword evidence="11 12" id="KW-0472">Membrane</keyword>
<keyword evidence="10" id="KW-0408">Iron</keyword>
<keyword evidence="4" id="KW-1003">Cell membrane</keyword>
<dbReference type="SUPFAM" id="SSF81342">
    <property type="entry name" value="Transmembrane di-heme cytochromes"/>
    <property type="match status" value="1"/>
</dbReference>
<proteinExistence type="inferred from homology"/>
<comment type="similarity">
    <text evidence="2">Belongs to the HupC/HyaC/HydC family.</text>
</comment>
<evidence type="ECO:0000256" key="7">
    <source>
        <dbReference type="ARBA" id="ARBA00022723"/>
    </source>
</evidence>
<dbReference type="Proteomes" id="UP001500454">
    <property type="component" value="Unassembled WGS sequence"/>
</dbReference>
<keyword evidence="3" id="KW-0813">Transport</keyword>
<evidence type="ECO:0000256" key="9">
    <source>
        <dbReference type="ARBA" id="ARBA00022989"/>
    </source>
</evidence>
<evidence type="ECO:0000259" key="13">
    <source>
        <dbReference type="Pfam" id="PF01292"/>
    </source>
</evidence>
<dbReference type="Pfam" id="PF01292">
    <property type="entry name" value="Ni_hydr_CYTB"/>
    <property type="match status" value="1"/>
</dbReference>
<keyword evidence="8" id="KW-0249">Electron transport</keyword>
<evidence type="ECO:0000256" key="1">
    <source>
        <dbReference type="ARBA" id="ARBA00004651"/>
    </source>
</evidence>
<dbReference type="InterPro" id="IPR011577">
    <property type="entry name" value="Cyt_b561_bac/Ni-Hgenase"/>
</dbReference>
<keyword evidence="7" id="KW-0479">Metal-binding</keyword>
<keyword evidence="15" id="KW-1185">Reference proteome</keyword>
<dbReference type="Gene3D" id="1.20.950.20">
    <property type="entry name" value="Transmembrane di-heme cytochromes, Chain C"/>
    <property type="match status" value="1"/>
</dbReference>
<organism evidence="14 15">
    <name type="scientific">Hymenobacter koreensis</name>
    <dbReference type="NCBI Taxonomy" id="1084523"/>
    <lineage>
        <taxon>Bacteria</taxon>
        <taxon>Pseudomonadati</taxon>
        <taxon>Bacteroidota</taxon>
        <taxon>Cytophagia</taxon>
        <taxon>Cytophagales</taxon>
        <taxon>Hymenobacteraceae</taxon>
        <taxon>Hymenobacter</taxon>
    </lineage>
</organism>
<name>A0ABP8ITQ6_9BACT</name>
<evidence type="ECO:0000256" key="6">
    <source>
        <dbReference type="ARBA" id="ARBA00022692"/>
    </source>
</evidence>
<keyword evidence="9 12" id="KW-1133">Transmembrane helix</keyword>
<feature type="domain" description="Cytochrome b561 bacterial/Ni-hydrogenase" evidence="13">
    <location>
        <begin position="15"/>
        <end position="213"/>
    </location>
</feature>
<gene>
    <name evidence="14" type="ORF">GCM10023186_01200</name>
</gene>
<accession>A0ABP8ITQ6</accession>
<evidence type="ECO:0000256" key="4">
    <source>
        <dbReference type="ARBA" id="ARBA00022475"/>
    </source>
</evidence>
<dbReference type="PANTHER" id="PTHR30485">
    <property type="entry name" value="NI/FE-HYDROGENASE 1 B-TYPE CYTOCHROME SUBUNIT"/>
    <property type="match status" value="1"/>
</dbReference>
<dbReference type="InterPro" id="IPR016174">
    <property type="entry name" value="Di-haem_cyt_TM"/>
</dbReference>
<evidence type="ECO:0000313" key="14">
    <source>
        <dbReference type="EMBL" id="GAA4372092.1"/>
    </source>
</evidence>
<comment type="subcellular location">
    <subcellularLocation>
        <location evidence="1">Cell membrane</location>
        <topology evidence="1">Multi-pass membrane protein</topology>
    </subcellularLocation>
</comment>
<evidence type="ECO:0000313" key="15">
    <source>
        <dbReference type="Proteomes" id="UP001500454"/>
    </source>
</evidence>
<evidence type="ECO:0000256" key="10">
    <source>
        <dbReference type="ARBA" id="ARBA00023004"/>
    </source>
</evidence>
<feature type="transmembrane region" description="Helical" evidence="12">
    <location>
        <begin position="21"/>
        <end position="44"/>
    </location>
</feature>
<sequence length="218" mass="24666">MSELPPAAAPAARKYSLALRIWHWANSFVVSALLTSIFVLFVVLKMKEVGPKFQEVLQKEGVTMSLEQIRGLTRIVSHKVWDWHIYFGVTLAVLLALRIVTEIAQARSQRFAHRLKQAKGQSAEGQPFRLQKSALVKYSYLAFYLMLVVMVVTGLGLIYADDVPFLEELEHTIEEVHNFTMYLVMGFIVVHVVGVVWAELHKDRGIVSDMINGGEPRT</sequence>
<keyword evidence="6 12" id="KW-0812">Transmembrane</keyword>
<protein>
    <recommendedName>
        <fullName evidence="13">Cytochrome b561 bacterial/Ni-hydrogenase domain-containing protein</fullName>
    </recommendedName>
</protein>
<dbReference type="InterPro" id="IPR051542">
    <property type="entry name" value="Hydrogenase_cytochrome"/>
</dbReference>
<comment type="caution">
    <text evidence="14">The sequence shown here is derived from an EMBL/GenBank/DDBJ whole genome shotgun (WGS) entry which is preliminary data.</text>
</comment>
<evidence type="ECO:0000256" key="11">
    <source>
        <dbReference type="ARBA" id="ARBA00023136"/>
    </source>
</evidence>